<dbReference type="OrthoDB" id="6509975at2759"/>
<evidence type="ECO:0000256" key="6">
    <source>
        <dbReference type="ARBA" id="ARBA00022801"/>
    </source>
</evidence>
<dbReference type="Gene3D" id="3.40.50.1240">
    <property type="entry name" value="Phosphoglycerate mutase-like"/>
    <property type="match status" value="1"/>
</dbReference>
<organism evidence="22 23">
    <name type="scientific">Aulographum hederae CBS 113979</name>
    <dbReference type="NCBI Taxonomy" id="1176131"/>
    <lineage>
        <taxon>Eukaryota</taxon>
        <taxon>Fungi</taxon>
        <taxon>Dikarya</taxon>
        <taxon>Ascomycota</taxon>
        <taxon>Pezizomycotina</taxon>
        <taxon>Dothideomycetes</taxon>
        <taxon>Pleosporomycetidae</taxon>
        <taxon>Aulographales</taxon>
        <taxon>Aulographaceae</taxon>
    </lineage>
</organism>
<dbReference type="CDD" id="cd07061">
    <property type="entry name" value="HP_HAP_like"/>
    <property type="match status" value="1"/>
</dbReference>
<keyword evidence="7 19" id="KW-1015">Disulfide bond</keyword>
<evidence type="ECO:0000256" key="10">
    <source>
        <dbReference type="ARBA" id="ARBA00042300"/>
    </source>
</evidence>
<keyword evidence="21" id="KW-0812">Transmembrane</keyword>
<reference evidence="22" key="1">
    <citation type="journal article" date="2020" name="Stud. Mycol.">
        <title>101 Dothideomycetes genomes: a test case for predicting lifestyles and emergence of pathogens.</title>
        <authorList>
            <person name="Haridas S."/>
            <person name="Albert R."/>
            <person name="Binder M."/>
            <person name="Bloem J."/>
            <person name="Labutti K."/>
            <person name="Salamov A."/>
            <person name="Andreopoulos B."/>
            <person name="Baker S."/>
            <person name="Barry K."/>
            <person name="Bills G."/>
            <person name="Bluhm B."/>
            <person name="Cannon C."/>
            <person name="Castanera R."/>
            <person name="Culley D."/>
            <person name="Daum C."/>
            <person name="Ezra D."/>
            <person name="Gonzalez J."/>
            <person name="Henrissat B."/>
            <person name="Kuo A."/>
            <person name="Liang C."/>
            <person name="Lipzen A."/>
            <person name="Lutzoni F."/>
            <person name="Magnuson J."/>
            <person name="Mondo S."/>
            <person name="Nolan M."/>
            <person name="Ohm R."/>
            <person name="Pangilinan J."/>
            <person name="Park H.-J."/>
            <person name="Ramirez L."/>
            <person name="Alfaro M."/>
            <person name="Sun H."/>
            <person name="Tritt A."/>
            <person name="Yoshinaga Y."/>
            <person name="Zwiers L.-H."/>
            <person name="Turgeon B."/>
            <person name="Goodwin S."/>
            <person name="Spatafora J."/>
            <person name="Crous P."/>
            <person name="Grigoriev I."/>
        </authorList>
    </citation>
    <scope>NUCLEOTIDE SEQUENCE</scope>
    <source>
        <strain evidence="22">CBS 113979</strain>
    </source>
</reference>
<gene>
    <name evidence="22" type="ORF">K402DRAFT_463672</name>
</gene>
<dbReference type="InterPro" id="IPR000560">
    <property type="entry name" value="His_Pase_clade-2"/>
</dbReference>
<feature type="disulfide bond" evidence="19">
    <location>
        <begin position="112"/>
        <end position="456"/>
    </location>
</feature>
<evidence type="ECO:0000256" key="19">
    <source>
        <dbReference type="PIRSR" id="PIRSR000894-2"/>
    </source>
</evidence>
<evidence type="ECO:0000256" key="13">
    <source>
        <dbReference type="ARBA" id="ARBA00043721"/>
    </source>
</evidence>
<feature type="disulfide bond" evidence="19">
    <location>
        <begin position="306"/>
        <end position="322"/>
    </location>
</feature>
<sequence length="509" mass="57014">MAPKWSNALQRKRSRYGPLPTTEDGVYVPSHRDDPSRRRRRILYAMMLAAFTFILFFVAWTRVGESSPRPATPCDSVEEGYICEPEISHFWGQYSEFFSVPSKIDDDVPDRCEITFAQILSRHGGRDPTASKTARYSAFVSELKSNVTTFKGKYAFLNDYEYTLGADQLTTFGEQGMVNSGIKFFNRYRKLASKATPFIRSAGQDRVVQSALNWTQGFHAAKTSKHIKDSAYPYNILTLPEDIGFNNTLSHGTCDAFENGPASEIGDDATSTWQSVFTPPIKARLEKDLPGTNFSLDQIVYFMDLCPFNTVASPTGKVSPFCALFTEAEWHEYDYYETLDKWYGYGTGNPLGPTQGVGWVNELIARLTHAPVQDDTNTNRTLDADPATFPIGKKNNLFADFSHDNDMSGIFAAIGLYNNTEPLSTTEVETTHETNGFSASWTVPFAARMYVEKMKCGRGKEEFVRVIMNDRVIPLQGCGVDKYGRCELSAFVKSLGFARSGGLWSQCYA</sequence>
<dbReference type="PROSITE" id="PS00778">
    <property type="entry name" value="HIS_ACID_PHOSPHAT_2"/>
    <property type="match status" value="1"/>
</dbReference>
<feature type="disulfide bond" evidence="19">
    <location>
        <begin position="254"/>
        <end position="507"/>
    </location>
</feature>
<comment type="similarity">
    <text evidence="2">Belongs to the histidine acid phosphatase family.</text>
</comment>
<evidence type="ECO:0000256" key="1">
    <source>
        <dbReference type="ARBA" id="ARBA00004613"/>
    </source>
</evidence>
<evidence type="ECO:0000256" key="11">
    <source>
        <dbReference type="ARBA" id="ARBA00043670"/>
    </source>
</evidence>
<keyword evidence="21" id="KW-1133">Transmembrane helix</keyword>
<dbReference type="EMBL" id="ML977157">
    <property type="protein sequence ID" value="KAF1986385.1"/>
    <property type="molecule type" value="Genomic_DNA"/>
</dbReference>
<feature type="disulfide bond" evidence="19">
    <location>
        <begin position="74"/>
        <end position="83"/>
    </location>
</feature>
<evidence type="ECO:0000313" key="22">
    <source>
        <dbReference type="EMBL" id="KAF1986385.1"/>
    </source>
</evidence>
<dbReference type="Proteomes" id="UP000800041">
    <property type="component" value="Unassembled WGS sequence"/>
</dbReference>
<feature type="active site" description="Proton donor" evidence="18">
    <location>
        <position position="404"/>
    </location>
</feature>
<comment type="catalytic activity">
    <reaction evidence="15">
        <text>1D-myo-inositol hexakisphosphate + H2O = 1D-myo-inositol 1,2,4,5,6-pentakisphosphate + phosphate</text>
        <dbReference type="Rhea" id="RHEA:16989"/>
        <dbReference type="ChEBI" id="CHEBI:15377"/>
        <dbReference type="ChEBI" id="CHEBI:43474"/>
        <dbReference type="ChEBI" id="CHEBI:57798"/>
        <dbReference type="ChEBI" id="CHEBI:58130"/>
        <dbReference type="EC" id="3.1.3.8"/>
    </reaction>
    <physiologicalReaction direction="left-to-right" evidence="15">
        <dbReference type="Rhea" id="RHEA:16990"/>
    </physiologicalReaction>
</comment>
<dbReference type="SUPFAM" id="SSF53254">
    <property type="entry name" value="Phosphoglycerate mutase-like"/>
    <property type="match status" value="1"/>
</dbReference>
<dbReference type="PANTHER" id="PTHR20963">
    <property type="entry name" value="MULTIPLE INOSITOL POLYPHOSPHATE PHOSPHATASE-RELATED"/>
    <property type="match status" value="1"/>
</dbReference>
<dbReference type="PROSITE" id="PS00616">
    <property type="entry name" value="HIS_ACID_PHOSPHAT_1"/>
    <property type="match status" value="1"/>
</dbReference>
<evidence type="ECO:0000256" key="17">
    <source>
        <dbReference type="ARBA" id="ARBA00044262"/>
    </source>
</evidence>
<comment type="catalytic activity">
    <reaction evidence="14">
        <text>1D-myo-inositol 1,2,4,5,6-pentakisphosphate + H2O = 1D-myo-inositol 1,2,5,6-tetrakisphosphate + phosphate</text>
        <dbReference type="Rhea" id="RHEA:77115"/>
        <dbReference type="ChEBI" id="CHEBI:15377"/>
        <dbReference type="ChEBI" id="CHEBI:43474"/>
        <dbReference type="ChEBI" id="CHEBI:57798"/>
        <dbReference type="ChEBI" id="CHEBI:195535"/>
    </reaction>
    <physiologicalReaction direction="left-to-right" evidence="14">
        <dbReference type="Rhea" id="RHEA:77116"/>
    </physiologicalReaction>
</comment>
<evidence type="ECO:0000256" key="21">
    <source>
        <dbReference type="SAM" id="Phobius"/>
    </source>
</evidence>
<dbReference type="PIRSF" id="PIRSF000894">
    <property type="entry name" value="Acid_phosphatase"/>
    <property type="match status" value="1"/>
</dbReference>
<keyword evidence="23" id="KW-1185">Reference proteome</keyword>
<evidence type="ECO:0000256" key="16">
    <source>
        <dbReference type="ARBA" id="ARBA00044106"/>
    </source>
</evidence>
<evidence type="ECO:0000256" key="15">
    <source>
        <dbReference type="ARBA" id="ARBA00043788"/>
    </source>
</evidence>
<name>A0A6G1GZM9_9PEZI</name>
<keyword evidence="5" id="KW-0964">Secreted</keyword>
<dbReference type="PANTHER" id="PTHR20963:SF24">
    <property type="entry name" value="3-PHYTASE B"/>
    <property type="match status" value="1"/>
</dbReference>
<comment type="subunit">
    <text evidence="3">Monomer.</text>
</comment>
<dbReference type="FunFam" id="3.40.50.1240:FF:000027">
    <property type="entry name" value="3-phytase A"/>
    <property type="match status" value="1"/>
</dbReference>
<accession>A0A6G1GZM9</accession>
<evidence type="ECO:0000256" key="14">
    <source>
        <dbReference type="ARBA" id="ARBA00043748"/>
    </source>
</evidence>
<comment type="catalytic activity">
    <reaction evidence="12">
        <text>1D-myo-inositol 1,2-bisphosphate + H2O = 1D-myo-inositol 2-phosphate + phosphate</text>
        <dbReference type="Rhea" id="RHEA:77135"/>
        <dbReference type="ChEBI" id="CHEBI:15377"/>
        <dbReference type="ChEBI" id="CHEBI:43474"/>
        <dbReference type="ChEBI" id="CHEBI:84142"/>
        <dbReference type="ChEBI" id="CHEBI:195539"/>
    </reaction>
    <physiologicalReaction direction="left-to-right" evidence="12">
        <dbReference type="Rhea" id="RHEA:77136"/>
    </physiologicalReaction>
</comment>
<comment type="subcellular location">
    <subcellularLocation>
        <location evidence="1">Secreted</location>
    </subcellularLocation>
</comment>
<evidence type="ECO:0000256" key="8">
    <source>
        <dbReference type="ARBA" id="ARBA00023180"/>
    </source>
</evidence>
<evidence type="ECO:0000313" key="23">
    <source>
        <dbReference type="Proteomes" id="UP000800041"/>
    </source>
</evidence>
<feature type="transmembrane region" description="Helical" evidence="21">
    <location>
        <begin position="42"/>
        <end position="60"/>
    </location>
</feature>
<dbReference type="GO" id="GO:0005576">
    <property type="term" value="C:extracellular region"/>
    <property type="evidence" value="ECO:0007669"/>
    <property type="project" value="UniProtKB-SubCell"/>
</dbReference>
<keyword evidence="8" id="KW-0325">Glycoprotein</keyword>
<evidence type="ECO:0000256" key="5">
    <source>
        <dbReference type="ARBA" id="ARBA00022525"/>
    </source>
</evidence>
<evidence type="ECO:0000256" key="4">
    <source>
        <dbReference type="ARBA" id="ARBA00012632"/>
    </source>
</evidence>
<proteinExistence type="inferred from homology"/>
<protein>
    <recommendedName>
        <fullName evidence="16">Phytase A</fullName>
        <ecNumber evidence="4">3.1.3.8</ecNumber>
    </recommendedName>
    <alternativeName>
        <fullName evidence="17">Histidine acid phosphatase phyA</fullName>
    </alternativeName>
    <alternativeName>
        <fullName evidence="10">Myo-inositol hexakisphosphate phosphohydrolase A</fullName>
    </alternativeName>
    <alternativeName>
        <fullName evidence="9">Myo-inositol-hexaphosphate 3-phosphohydrolase A</fullName>
    </alternativeName>
</protein>
<evidence type="ECO:0000256" key="18">
    <source>
        <dbReference type="PIRSR" id="PIRSR000894-1"/>
    </source>
</evidence>
<dbReference type="InterPro" id="IPR029033">
    <property type="entry name" value="His_PPase_superfam"/>
</dbReference>
<dbReference type="Pfam" id="PF00328">
    <property type="entry name" value="His_Phos_2"/>
    <property type="match status" value="1"/>
</dbReference>
<evidence type="ECO:0000256" key="3">
    <source>
        <dbReference type="ARBA" id="ARBA00011245"/>
    </source>
</evidence>
<dbReference type="InterPro" id="IPR016274">
    <property type="entry name" value="Histidine_acid_Pase_euk"/>
</dbReference>
<dbReference type="InterPro" id="IPR033379">
    <property type="entry name" value="Acid_Pase_AS"/>
</dbReference>
<dbReference type="GO" id="GO:0016158">
    <property type="term" value="F:inositol hexakisphosphate 3-phosphatase activity"/>
    <property type="evidence" value="ECO:0007669"/>
    <property type="project" value="UniProtKB-EC"/>
</dbReference>
<keyword evidence="21" id="KW-0472">Membrane</keyword>
<feature type="active site" description="Nucleophile" evidence="18">
    <location>
        <position position="123"/>
    </location>
</feature>
<keyword evidence="6" id="KW-0378">Hydrolase</keyword>
<comment type="catalytic activity">
    <reaction evidence="11">
        <text>1D-myo-inositol 1,2,5,6-tetrakisphosphate + H2O = 1D-myo-inositol 1,2,6-trisphosphate + phosphate</text>
        <dbReference type="Rhea" id="RHEA:77119"/>
        <dbReference type="ChEBI" id="CHEBI:15377"/>
        <dbReference type="ChEBI" id="CHEBI:43474"/>
        <dbReference type="ChEBI" id="CHEBI:195535"/>
        <dbReference type="ChEBI" id="CHEBI:195537"/>
    </reaction>
    <physiologicalReaction direction="left-to-right" evidence="11">
        <dbReference type="Rhea" id="RHEA:77120"/>
    </physiologicalReaction>
</comment>
<evidence type="ECO:0000256" key="12">
    <source>
        <dbReference type="ARBA" id="ARBA00043675"/>
    </source>
</evidence>
<evidence type="ECO:0000256" key="7">
    <source>
        <dbReference type="ARBA" id="ARBA00023157"/>
    </source>
</evidence>
<feature type="disulfide bond" evidence="19">
    <location>
        <begin position="478"/>
        <end position="486"/>
    </location>
</feature>
<comment type="catalytic activity">
    <reaction evidence="13">
        <text>1D-myo-inositol 1,2,6-trisphosphate + H2O = 1D-myo-inositol 1,2-bisphosphate + phosphate</text>
        <dbReference type="Rhea" id="RHEA:77131"/>
        <dbReference type="ChEBI" id="CHEBI:15377"/>
        <dbReference type="ChEBI" id="CHEBI:43474"/>
        <dbReference type="ChEBI" id="CHEBI:195537"/>
        <dbReference type="ChEBI" id="CHEBI:195539"/>
    </reaction>
    <physiologicalReaction direction="left-to-right" evidence="13">
        <dbReference type="Rhea" id="RHEA:77132"/>
    </physiologicalReaction>
</comment>
<evidence type="ECO:0000256" key="20">
    <source>
        <dbReference type="SAM" id="MobiDB-lite"/>
    </source>
</evidence>
<evidence type="ECO:0000256" key="9">
    <source>
        <dbReference type="ARBA" id="ARBA00041857"/>
    </source>
</evidence>
<dbReference type="GO" id="GO:0003993">
    <property type="term" value="F:acid phosphatase activity"/>
    <property type="evidence" value="ECO:0007669"/>
    <property type="project" value="TreeGrafter"/>
</dbReference>
<dbReference type="AlphaFoldDB" id="A0A6G1GZM9"/>
<evidence type="ECO:0000256" key="2">
    <source>
        <dbReference type="ARBA" id="ARBA00005375"/>
    </source>
</evidence>
<feature type="region of interest" description="Disordered" evidence="20">
    <location>
        <begin position="1"/>
        <end position="34"/>
    </location>
</feature>
<dbReference type="EC" id="3.1.3.8" evidence="4"/>